<dbReference type="Proteomes" id="UP000236732">
    <property type="component" value="Unassembled WGS sequence"/>
</dbReference>
<dbReference type="EMBL" id="FNVT01000006">
    <property type="protein sequence ID" value="SEG89287.1"/>
    <property type="molecule type" value="Genomic_DNA"/>
</dbReference>
<evidence type="ECO:0000313" key="2">
    <source>
        <dbReference type="Proteomes" id="UP000236732"/>
    </source>
</evidence>
<keyword evidence="2" id="KW-1185">Reference proteome</keyword>
<name>A0A1H6DVB3_9ACTN</name>
<reference evidence="1 2" key="1">
    <citation type="submission" date="2016-10" db="EMBL/GenBank/DDBJ databases">
        <authorList>
            <person name="de Groot N.N."/>
        </authorList>
    </citation>
    <scope>NUCLEOTIDE SEQUENCE [LARGE SCALE GENOMIC DNA]</scope>
    <source>
        <strain evidence="1 2">CGMCC 4.7037</strain>
    </source>
</reference>
<gene>
    <name evidence="1" type="ORF">SAMN05444920_106423</name>
</gene>
<dbReference type="AlphaFoldDB" id="A0A1H6DVB3"/>
<protein>
    <submittedName>
        <fullName evidence="1">Uncharacterized protein</fullName>
    </submittedName>
</protein>
<sequence length="85" mass="9222">MTRHFVGDTVTLLGRSLRHIARGPDTIITTAVMPIARSSLTERVEQVTAPAARHARIKADHALGSRRDEVEQVKLYSCAPACGEG</sequence>
<evidence type="ECO:0000313" key="1">
    <source>
        <dbReference type="EMBL" id="SEG89287.1"/>
    </source>
</evidence>
<proteinExistence type="predicted"/>
<dbReference type="RefSeq" id="WP_327537468.1">
    <property type="nucleotide sequence ID" value="NZ_FNVT01000006.1"/>
</dbReference>
<accession>A0A1H6DVB3</accession>
<organism evidence="1 2">
    <name type="scientific">Nonomuraea solani</name>
    <dbReference type="NCBI Taxonomy" id="1144553"/>
    <lineage>
        <taxon>Bacteria</taxon>
        <taxon>Bacillati</taxon>
        <taxon>Actinomycetota</taxon>
        <taxon>Actinomycetes</taxon>
        <taxon>Streptosporangiales</taxon>
        <taxon>Streptosporangiaceae</taxon>
        <taxon>Nonomuraea</taxon>
    </lineage>
</organism>